<reference evidence="3 4" key="1">
    <citation type="submission" date="2018-09" db="EMBL/GenBank/DDBJ databases">
        <title>Paenibacillus aracenensis nov. sp. isolated from a cave in southern Spain.</title>
        <authorList>
            <person name="Jurado V."/>
            <person name="Gutierrez-Patricio S."/>
            <person name="Gonzalez-Pimentel J.L."/>
            <person name="Miller A.Z."/>
            <person name="Laiz L."/>
            <person name="Saiz-Jimenez C."/>
        </authorList>
    </citation>
    <scope>NUCLEOTIDE SEQUENCE [LARGE SCALE GENOMIC DNA]</scope>
    <source>
        <strain evidence="3 4">DSM 22867</strain>
    </source>
</reference>
<organism evidence="3 4">
    <name type="scientific">Paenibacillus nanensis</name>
    <dbReference type="NCBI Taxonomy" id="393251"/>
    <lineage>
        <taxon>Bacteria</taxon>
        <taxon>Bacillati</taxon>
        <taxon>Bacillota</taxon>
        <taxon>Bacilli</taxon>
        <taxon>Bacillales</taxon>
        <taxon>Paenibacillaceae</taxon>
        <taxon>Paenibacillus</taxon>
    </lineage>
</organism>
<dbReference type="Proteomes" id="UP000266482">
    <property type="component" value="Unassembled WGS sequence"/>
</dbReference>
<keyword evidence="1" id="KW-0472">Membrane</keyword>
<dbReference type="RefSeq" id="WP_119600033.1">
    <property type="nucleotide sequence ID" value="NZ_QXQA01000006.1"/>
</dbReference>
<dbReference type="AlphaFoldDB" id="A0A3A1UX96"/>
<feature type="transmembrane region" description="Helical" evidence="1">
    <location>
        <begin position="28"/>
        <end position="45"/>
    </location>
</feature>
<protein>
    <recommendedName>
        <fullName evidence="2">LiaF transmembrane domain-containing protein</fullName>
    </recommendedName>
</protein>
<feature type="transmembrane region" description="Helical" evidence="1">
    <location>
        <begin position="57"/>
        <end position="90"/>
    </location>
</feature>
<evidence type="ECO:0000313" key="3">
    <source>
        <dbReference type="EMBL" id="RIX52825.1"/>
    </source>
</evidence>
<dbReference type="InterPro" id="IPR054331">
    <property type="entry name" value="LiaF_TM"/>
</dbReference>
<feature type="domain" description="LiaF transmembrane" evidence="2">
    <location>
        <begin position="7"/>
        <end position="96"/>
    </location>
</feature>
<evidence type="ECO:0000256" key="1">
    <source>
        <dbReference type="SAM" id="Phobius"/>
    </source>
</evidence>
<dbReference type="EMBL" id="QXQA01000006">
    <property type="protein sequence ID" value="RIX52825.1"/>
    <property type="molecule type" value="Genomic_DNA"/>
</dbReference>
<proteinExistence type="predicted"/>
<dbReference type="Pfam" id="PF22570">
    <property type="entry name" value="LiaF-TM"/>
    <property type="match status" value="1"/>
</dbReference>
<evidence type="ECO:0000259" key="2">
    <source>
        <dbReference type="Pfam" id="PF22570"/>
    </source>
</evidence>
<keyword evidence="1" id="KW-0812">Transmembrane</keyword>
<keyword evidence="4" id="KW-1185">Reference proteome</keyword>
<gene>
    <name evidence="3" type="ORF">D3P08_12550</name>
</gene>
<evidence type="ECO:0000313" key="4">
    <source>
        <dbReference type="Proteomes" id="UP000266482"/>
    </source>
</evidence>
<accession>A0A3A1UX96</accession>
<comment type="caution">
    <text evidence="3">The sequence shown here is derived from an EMBL/GenBank/DDBJ whole genome shotgun (WGS) entry which is preliminary data.</text>
</comment>
<sequence>MNGKTALGVLLIVAGALAVLNFFDINLGWIFGLLLPFILIGFGVVGWKNNKKVIGSLLIAIGGVMLLGKLGGIIMLLLAIGLIVFGVSMFKSSRRSY</sequence>
<keyword evidence="1" id="KW-1133">Transmembrane helix</keyword>
<name>A0A3A1UX96_9BACL</name>